<sequence>MYVGEGGWQQGAIGADGSSATSGEGDVDGTDSSGQMWAVHCSGDTAAVAVNKRAAAMVAGLQWEGDGCKSFEKLQRSNIRCRPACKRVESISTPVLSAPISNTSFRSGNAKTDIDGIVAMKAP</sequence>
<dbReference type="EMBL" id="AMZH03015264">
    <property type="protein sequence ID" value="RRT46333.1"/>
    <property type="molecule type" value="Genomic_DNA"/>
</dbReference>
<dbReference type="AlphaFoldDB" id="A0A426Y3K8"/>
<accession>A0A426Y3K8</accession>
<evidence type="ECO:0000313" key="2">
    <source>
        <dbReference type="EMBL" id="RRT46333.1"/>
    </source>
</evidence>
<protein>
    <submittedName>
        <fullName evidence="2">Uncharacterized protein</fullName>
    </submittedName>
</protein>
<proteinExistence type="predicted"/>
<gene>
    <name evidence="2" type="ORF">B296_00035494</name>
</gene>
<evidence type="ECO:0000256" key="1">
    <source>
        <dbReference type="SAM" id="MobiDB-lite"/>
    </source>
</evidence>
<reference evidence="2 3" key="1">
    <citation type="journal article" date="2014" name="Agronomy (Basel)">
        <title>A Draft Genome Sequence for Ensete ventricosum, the Drought-Tolerant Tree Against Hunger.</title>
        <authorList>
            <person name="Harrison J."/>
            <person name="Moore K.A."/>
            <person name="Paszkiewicz K."/>
            <person name="Jones T."/>
            <person name="Grant M."/>
            <person name="Ambacheew D."/>
            <person name="Muzemil S."/>
            <person name="Studholme D.J."/>
        </authorList>
    </citation>
    <scope>NUCLEOTIDE SEQUENCE [LARGE SCALE GENOMIC DNA]</scope>
</reference>
<name>A0A426Y3K8_ENSVE</name>
<dbReference type="Proteomes" id="UP000287651">
    <property type="component" value="Unassembled WGS sequence"/>
</dbReference>
<organism evidence="2 3">
    <name type="scientific">Ensete ventricosum</name>
    <name type="common">Abyssinian banana</name>
    <name type="synonym">Musa ensete</name>
    <dbReference type="NCBI Taxonomy" id="4639"/>
    <lineage>
        <taxon>Eukaryota</taxon>
        <taxon>Viridiplantae</taxon>
        <taxon>Streptophyta</taxon>
        <taxon>Embryophyta</taxon>
        <taxon>Tracheophyta</taxon>
        <taxon>Spermatophyta</taxon>
        <taxon>Magnoliopsida</taxon>
        <taxon>Liliopsida</taxon>
        <taxon>Zingiberales</taxon>
        <taxon>Musaceae</taxon>
        <taxon>Ensete</taxon>
    </lineage>
</organism>
<evidence type="ECO:0000313" key="3">
    <source>
        <dbReference type="Proteomes" id="UP000287651"/>
    </source>
</evidence>
<comment type="caution">
    <text evidence="2">The sequence shown here is derived from an EMBL/GenBank/DDBJ whole genome shotgun (WGS) entry which is preliminary data.</text>
</comment>
<feature type="region of interest" description="Disordered" evidence="1">
    <location>
        <begin position="1"/>
        <end position="35"/>
    </location>
</feature>